<organism evidence="1 2">
    <name type="scientific">Scyliorhinus torazame</name>
    <name type="common">Cloudy catshark</name>
    <name type="synonym">Catulus torazame</name>
    <dbReference type="NCBI Taxonomy" id="75743"/>
    <lineage>
        <taxon>Eukaryota</taxon>
        <taxon>Metazoa</taxon>
        <taxon>Chordata</taxon>
        <taxon>Craniata</taxon>
        <taxon>Vertebrata</taxon>
        <taxon>Chondrichthyes</taxon>
        <taxon>Elasmobranchii</taxon>
        <taxon>Galeomorphii</taxon>
        <taxon>Galeoidea</taxon>
        <taxon>Carcharhiniformes</taxon>
        <taxon>Scyliorhinidae</taxon>
        <taxon>Scyliorhinus</taxon>
    </lineage>
</organism>
<proteinExistence type="predicted"/>
<gene>
    <name evidence="1" type="ORF">scyTo_0023179</name>
</gene>
<dbReference type="AlphaFoldDB" id="A0A401Q8W9"/>
<sequence>MQVAVGKITACYEKVKMWLQDNLLAVGIFTLCSALVQ</sequence>
<keyword evidence="2" id="KW-1185">Reference proteome</keyword>
<protein>
    <submittedName>
        <fullName evidence="1">Uncharacterized protein</fullName>
    </submittedName>
</protein>
<evidence type="ECO:0000313" key="1">
    <source>
        <dbReference type="EMBL" id="GCB81823.1"/>
    </source>
</evidence>
<reference evidence="1 2" key="1">
    <citation type="journal article" date="2018" name="Nat. Ecol. Evol.">
        <title>Shark genomes provide insights into elasmobranch evolution and the origin of vertebrates.</title>
        <authorList>
            <person name="Hara Y"/>
            <person name="Yamaguchi K"/>
            <person name="Onimaru K"/>
            <person name="Kadota M"/>
            <person name="Koyanagi M"/>
            <person name="Keeley SD"/>
            <person name="Tatsumi K"/>
            <person name="Tanaka K"/>
            <person name="Motone F"/>
            <person name="Kageyama Y"/>
            <person name="Nozu R"/>
            <person name="Adachi N"/>
            <person name="Nishimura O"/>
            <person name="Nakagawa R"/>
            <person name="Tanegashima C"/>
            <person name="Kiyatake I"/>
            <person name="Matsumoto R"/>
            <person name="Murakumo K"/>
            <person name="Nishida K"/>
            <person name="Terakita A"/>
            <person name="Kuratani S"/>
            <person name="Sato K"/>
            <person name="Hyodo S Kuraku.S."/>
        </authorList>
    </citation>
    <scope>NUCLEOTIDE SEQUENCE [LARGE SCALE GENOMIC DNA]</scope>
</reference>
<dbReference type="OrthoDB" id="432835at2759"/>
<accession>A0A401Q8W9</accession>
<comment type="caution">
    <text evidence="1">The sequence shown here is derived from an EMBL/GenBank/DDBJ whole genome shotgun (WGS) entry which is preliminary data.</text>
</comment>
<dbReference type="Proteomes" id="UP000288216">
    <property type="component" value="Unassembled WGS sequence"/>
</dbReference>
<name>A0A401Q8W9_SCYTO</name>
<feature type="non-terminal residue" evidence="1">
    <location>
        <position position="37"/>
    </location>
</feature>
<dbReference type="EMBL" id="BFAA01026971">
    <property type="protein sequence ID" value="GCB81823.1"/>
    <property type="molecule type" value="Genomic_DNA"/>
</dbReference>
<evidence type="ECO:0000313" key="2">
    <source>
        <dbReference type="Proteomes" id="UP000288216"/>
    </source>
</evidence>